<dbReference type="Proteomes" id="UP000799640">
    <property type="component" value="Unassembled WGS sequence"/>
</dbReference>
<evidence type="ECO:0000313" key="3">
    <source>
        <dbReference type="Proteomes" id="UP000799640"/>
    </source>
</evidence>
<reference evidence="2" key="1">
    <citation type="journal article" date="2020" name="Stud. Mycol.">
        <title>101 Dothideomycetes genomes: a test case for predicting lifestyles and emergence of pathogens.</title>
        <authorList>
            <person name="Haridas S."/>
            <person name="Albert R."/>
            <person name="Binder M."/>
            <person name="Bloem J."/>
            <person name="Labutti K."/>
            <person name="Salamov A."/>
            <person name="Andreopoulos B."/>
            <person name="Baker S."/>
            <person name="Barry K."/>
            <person name="Bills G."/>
            <person name="Bluhm B."/>
            <person name="Cannon C."/>
            <person name="Castanera R."/>
            <person name="Culley D."/>
            <person name="Daum C."/>
            <person name="Ezra D."/>
            <person name="Gonzalez J."/>
            <person name="Henrissat B."/>
            <person name="Kuo A."/>
            <person name="Liang C."/>
            <person name="Lipzen A."/>
            <person name="Lutzoni F."/>
            <person name="Magnuson J."/>
            <person name="Mondo S."/>
            <person name="Nolan M."/>
            <person name="Ohm R."/>
            <person name="Pangilinan J."/>
            <person name="Park H.-J."/>
            <person name="Ramirez L."/>
            <person name="Alfaro M."/>
            <person name="Sun H."/>
            <person name="Tritt A."/>
            <person name="Yoshinaga Y."/>
            <person name="Zwiers L.-H."/>
            <person name="Turgeon B."/>
            <person name="Goodwin S."/>
            <person name="Spatafora J."/>
            <person name="Crous P."/>
            <person name="Grigoriev I."/>
        </authorList>
    </citation>
    <scope>NUCLEOTIDE SEQUENCE</scope>
    <source>
        <strain evidence="2">CBS 262.69</strain>
    </source>
</reference>
<keyword evidence="3" id="KW-1185">Reference proteome</keyword>
<dbReference type="OrthoDB" id="5374349at2759"/>
<dbReference type="AlphaFoldDB" id="A0A6G1HRA8"/>
<proteinExistence type="predicted"/>
<dbReference type="GO" id="GO:0003676">
    <property type="term" value="F:nucleic acid binding"/>
    <property type="evidence" value="ECO:0007669"/>
    <property type="project" value="InterPro"/>
</dbReference>
<organism evidence="2 3">
    <name type="scientific">Trichodelitschia bisporula</name>
    <dbReference type="NCBI Taxonomy" id="703511"/>
    <lineage>
        <taxon>Eukaryota</taxon>
        <taxon>Fungi</taxon>
        <taxon>Dikarya</taxon>
        <taxon>Ascomycota</taxon>
        <taxon>Pezizomycotina</taxon>
        <taxon>Dothideomycetes</taxon>
        <taxon>Dothideomycetes incertae sedis</taxon>
        <taxon>Phaeotrichales</taxon>
        <taxon>Phaeotrichaceae</taxon>
        <taxon>Trichodelitschia</taxon>
    </lineage>
</organism>
<dbReference type="SUPFAM" id="SSF54928">
    <property type="entry name" value="RNA-binding domain, RBD"/>
    <property type="match status" value="1"/>
</dbReference>
<feature type="region of interest" description="Disordered" evidence="1">
    <location>
        <begin position="1"/>
        <end position="101"/>
    </location>
</feature>
<sequence>MAGGNSATVFTKLVQADRARKQQQELADSILGSGRRSGTPTSNTGRKPPSGPLSSRAGVSKPPTGPKASLDRPKHFNPPTGPARGRPLQRAASSSQLERRNRAITTAVNQGSGITVRGMGGMFTVIAQNFAPGTTAQDIETVLVPPESAHLLVRCQLLSESPTVIAELVFSSKETADTVISSFNNMKADGRLLYVYMKDPQPALRKAAPGRAAGYDSMDVDEGHASDDASSWSQRKRLAEPEFQDGKYGFQESRTGAQRSSSGRGGRQYERQEYGSGLVSDDLLRPYEPQYR</sequence>
<feature type="region of interest" description="Disordered" evidence="1">
    <location>
        <begin position="207"/>
        <end position="292"/>
    </location>
</feature>
<evidence type="ECO:0000313" key="2">
    <source>
        <dbReference type="EMBL" id="KAF2398532.1"/>
    </source>
</evidence>
<gene>
    <name evidence="2" type="ORF">EJ06DRAFT_583779</name>
</gene>
<protein>
    <recommendedName>
        <fullName evidence="4">RRM domain-containing protein</fullName>
    </recommendedName>
</protein>
<dbReference type="InterPro" id="IPR035979">
    <property type="entry name" value="RBD_domain_sf"/>
</dbReference>
<dbReference type="EMBL" id="ML996700">
    <property type="protein sequence ID" value="KAF2398532.1"/>
    <property type="molecule type" value="Genomic_DNA"/>
</dbReference>
<evidence type="ECO:0000256" key="1">
    <source>
        <dbReference type="SAM" id="MobiDB-lite"/>
    </source>
</evidence>
<name>A0A6G1HRA8_9PEZI</name>
<evidence type="ECO:0008006" key="4">
    <source>
        <dbReference type="Google" id="ProtNLM"/>
    </source>
</evidence>
<accession>A0A6G1HRA8</accession>
<feature type="compositionally biased region" description="Polar residues" evidence="1">
    <location>
        <begin position="36"/>
        <end position="45"/>
    </location>
</feature>